<evidence type="ECO:0000256" key="1">
    <source>
        <dbReference type="SAM" id="SignalP"/>
    </source>
</evidence>
<dbReference type="AlphaFoldDB" id="A0A6P9ACP6"/>
<gene>
    <name evidence="3" type="primary">LOC117653985</name>
</gene>
<organism evidence="3">
    <name type="scientific">Thrips palmi</name>
    <name type="common">Melon thrips</name>
    <dbReference type="NCBI Taxonomy" id="161013"/>
    <lineage>
        <taxon>Eukaryota</taxon>
        <taxon>Metazoa</taxon>
        <taxon>Ecdysozoa</taxon>
        <taxon>Arthropoda</taxon>
        <taxon>Hexapoda</taxon>
        <taxon>Insecta</taxon>
        <taxon>Pterygota</taxon>
        <taxon>Neoptera</taxon>
        <taxon>Paraneoptera</taxon>
        <taxon>Thysanoptera</taxon>
        <taxon>Terebrantia</taxon>
        <taxon>Thripoidea</taxon>
        <taxon>Thripidae</taxon>
        <taxon>Thrips</taxon>
    </lineage>
</organism>
<dbReference type="Proteomes" id="UP000515158">
    <property type="component" value="Unplaced"/>
</dbReference>
<dbReference type="KEGG" id="tpal:117653985"/>
<keyword evidence="2" id="KW-1185">Reference proteome</keyword>
<dbReference type="InParanoid" id="A0A6P9ACP6"/>
<name>A0A6P9ACP6_THRPL</name>
<dbReference type="OrthoDB" id="10457700at2759"/>
<keyword evidence="1" id="KW-0732">Signal</keyword>
<feature type="signal peptide" evidence="1">
    <location>
        <begin position="1"/>
        <end position="20"/>
    </location>
</feature>
<dbReference type="GeneID" id="117653985"/>
<dbReference type="RefSeq" id="XP_034255973.1">
    <property type="nucleotide sequence ID" value="XM_034400082.1"/>
</dbReference>
<protein>
    <submittedName>
        <fullName evidence="3">Uncharacterized protein LOC117653985</fullName>
    </submittedName>
</protein>
<evidence type="ECO:0000313" key="2">
    <source>
        <dbReference type="Proteomes" id="UP000515158"/>
    </source>
</evidence>
<feature type="chain" id="PRO_5027828340" evidence="1">
    <location>
        <begin position="21"/>
        <end position="160"/>
    </location>
</feature>
<sequence>MKLIVTLCLLYGICWNFCRAATFKGISESEIEADQKSPRATGDSNQTNNMNVGFVPLISIIANLLPRFFTRYATVPQATVQQARSINVQNEEPIECHKSEQVGLKWMDHLSPSTFYQCHFSKNCFNSHQGSCFQLRKHVCKRSQIYDTESQKCVPPYFRT</sequence>
<evidence type="ECO:0000313" key="3">
    <source>
        <dbReference type="RefSeq" id="XP_034255973.1"/>
    </source>
</evidence>
<proteinExistence type="predicted"/>
<accession>A0A6P9ACP6</accession>
<reference evidence="3" key="1">
    <citation type="submission" date="2025-08" db="UniProtKB">
        <authorList>
            <consortium name="RefSeq"/>
        </authorList>
    </citation>
    <scope>IDENTIFICATION</scope>
    <source>
        <tissue evidence="3">Total insect</tissue>
    </source>
</reference>